<accession>A0AAV9W5D5</accession>
<dbReference type="Proteomes" id="UP001370758">
    <property type="component" value="Unassembled WGS sequence"/>
</dbReference>
<protein>
    <submittedName>
        <fullName evidence="1">Uncharacterized protein</fullName>
    </submittedName>
</protein>
<reference evidence="1 2" key="1">
    <citation type="submission" date="2023-08" db="EMBL/GenBank/DDBJ databases">
        <authorList>
            <person name="Palmer J.M."/>
        </authorList>
    </citation>
    <scope>NUCLEOTIDE SEQUENCE [LARGE SCALE GENOMIC DNA]</scope>
    <source>
        <strain evidence="1 2">TWF481</strain>
    </source>
</reference>
<keyword evidence="2" id="KW-1185">Reference proteome</keyword>
<evidence type="ECO:0000313" key="2">
    <source>
        <dbReference type="Proteomes" id="UP001370758"/>
    </source>
</evidence>
<comment type="caution">
    <text evidence="1">The sequence shown here is derived from an EMBL/GenBank/DDBJ whole genome shotgun (WGS) entry which is preliminary data.</text>
</comment>
<dbReference type="AlphaFoldDB" id="A0AAV9W5D5"/>
<proteinExistence type="predicted"/>
<organism evidence="1 2">
    <name type="scientific">Arthrobotrys musiformis</name>
    <dbReference type="NCBI Taxonomy" id="47236"/>
    <lineage>
        <taxon>Eukaryota</taxon>
        <taxon>Fungi</taxon>
        <taxon>Dikarya</taxon>
        <taxon>Ascomycota</taxon>
        <taxon>Pezizomycotina</taxon>
        <taxon>Orbiliomycetes</taxon>
        <taxon>Orbiliales</taxon>
        <taxon>Orbiliaceae</taxon>
        <taxon>Arthrobotrys</taxon>
    </lineage>
</organism>
<gene>
    <name evidence="1" type="ORF">TWF481_007795</name>
</gene>
<dbReference type="EMBL" id="JAVHJL010000005">
    <property type="protein sequence ID" value="KAK6502748.1"/>
    <property type="molecule type" value="Genomic_DNA"/>
</dbReference>
<name>A0AAV9W5D5_9PEZI</name>
<evidence type="ECO:0000313" key="1">
    <source>
        <dbReference type="EMBL" id="KAK6502748.1"/>
    </source>
</evidence>
<sequence>MTATLRQAFFLAGMPSGFEIRITQATTYGPRGFNVTWRDPKNFNISKVAASCFGGGMSLPLNDRPTFGPTCTRASDFKASLGADGTPVQLGEMTWGKTTIEHWYNAFVPGDPGAIELKFEIADIKSNKKVAGGSLTATPEKFHILQRPDNIKVELVWDNGEKKTTTTSVAADIGVDPPSIHISFTMDEKKKSLGMGFKQVQSRLNKVASLGVGLVLDVNKALVEWGVPGGAVIVTAIELPETVDTVMSFAENSKKLAQALVAGNKGQAHLAFMSMIKNGYDIGSALMNIKGMRSDVADKVVKMIPPGAKDLSEGVLTKFAERAVDALLSVESGIVDPEAAKRLRRRKLARARRYESYA</sequence>